<dbReference type="InterPro" id="IPR016667">
    <property type="entry name" value="Caps_polysacc_synth_CpsB/CapC"/>
</dbReference>
<sequence>MIDMHTHILHGLDDGPMTLEDSVEMARMAVSNGISTVFATPHHRTSRYFTSPEEIEAGIKKLTDALAGERIPLEVRGGQEIRITRSLIDDWYDGGLLTLGGTRYVLIECPSHEIPDDLAEICHELSILGKVPVIAHPERNRAVAEDPDKLLELMEWGAVFQMTADSLLGTFGPRVETLAYDLCSRRLIHLVASDAHDRVRRPFRLGEAYSRIEERIDGDFAEYCRSNARLLAEDSPLQHGEPVASKPRGLFAIFR</sequence>
<keyword evidence="2 5" id="KW-0378">Hydrolase</keyword>
<keyword evidence="3 5" id="KW-0904">Protein phosphatase</keyword>
<dbReference type="EMBL" id="RHLK01000007">
    <property type="protein sequence ID" value="MVP00496.1"/>
    <property type="molecule type" value="Genomic_DNA"/>
</dbReference>
<dbReference type="SUPFAM" id="SSF89550">
    <property type="entry name" value="PHP domain-like"/>
    <property type="match status" value="1"/>
</dbReference>
<dbReference type="AlphaFoldDB" id="A0A7X3FIN6"/>
<reference evidence="6 7" key="1">
    <citation type="journal article" date="2019" name="Microorganisms">
        <title>Paenibacillus lutrae sp. nov., A Chitinolytic Species Isolated from A River Otter in Castril Natural Park, Granada, Spain.</title>
        <authorList>
            <person name="Rodriguez M."/>
            <person name="Reina J.C."/>
            <person name="Bejar V."/>
            <person name="Llamas I."/>
        </authorList>
    </citation>
    <scope>NUCLEOTIDE SEQUENCE [LARGE SCALE GENOMIC DNA]</scope>
    <source>
        <strain evidence="6 7">N10</strain>
    </source>
</reference>
<evidence type="ECO:0000256" key="2">
    <source>
        <dbReference type="ARBA" id="ARBA00022801"/>
    </source>
</evidence>
<name>A0A7X3FIN6_9BACL</name>
<evidence type="ECO:0000256" key="1">
    <source>
        <dbReference type="ARBA" id="ARBA00005750"/>
    </source>
</evidence>
<protein>
    <recommendedName>
        <fullName evidence="5">Tyrosine-protein phosphatase</fullName>
        <ecNumber evidence="5">3.1.3.48</ecNumber>
    </recommendedName>
</protein>
<comment type="similarity">
    <text evidence="1 5">Belongs to the metallo-dependent hydrolases superfamily. CpsB/CapC family.</text>
</comment>
<evidence type="ECO:0000313" key="6">
    <source>
        <dbReference type="EMBL" id="MVP00496.1"/>
    </source>
</evidence>
<organism evidence="6 7">
    <name type="scientific">Paenibacillus lutrae</name>
    <dbReference type="NCBI Taxonomy" id="2078573"/>
    <lineage>
        <taxon>Bacteria</taxon>
        <taxon>Bacillati</taxon>
        <taxon>Bacillota</taxon>
        <taxon>Bacilli</taxon>
        <taxon>Bacillales</taxon>
        <taxon>Paenibacillaceae</taxon>
        <taxon>Paenibacillus</taxon>
    </lineage>
</organism>
<comment type="caution">
    <text evidence="6">The sequence shown here is derived from an EMBL/GenBank/DDBJ whole genome shotgun (WGS) entry which is preliminary data.</text>
</comment>
<proteinExistence type="inferred from homology"/>
<gene>
    <name evidence="6" type="ORF">EDM21_13335</name>
</gene>
<accession>A0A7X3FIN6</accession>
<evidence type="ECO:0000256" key="5">
    <source>
        <dbReference type="PIRNR" id="PIRNR016557"/>
    </source>
</evidence>
<dbReference type="PANTHER" id="PTHR39181">
    <property type="entry name" value="TYROSINE-PROTEIN PHOSPHATASE YWQE"/>
    <property type="match status" value="1"/>
</dbReference>
<evidence type="ECO:0000256" key="3">
    <source>
        <dbReference type="ARBA" id="ARBA00022912"/>
    </source>
</evidence>
<dbReference type="PIRSF" id="PIRSF016557">
    <property type="entry name" value="Caps_synth_CpsB"/>
    <property type="match status" value="1"/>
</dbReference>
<keyword evidence="7" id="KW-1185">Reference proteome</keyword>
<dbReference type="GO" id="GO:0030145">
    <property type="term" value="F:manganese ion binding"/>
    <property type="evidence" value="ECO:0007669"/>
    <property type="project" value="UniProtKB-UniRule"/>
</dbReference>
<dbReference type="RefSeq" id="WP_157336213.1">
    <property type="nucleotide sequence ID" value="NZ_RHLK01000007.1"/>
</dbReference>
<comment type="catalytic activity">
    <reaction evidence="4 5">
        <text>O-phospho-L-tyrosyl-[protein] + H2O = L-tyrosyl-[protein] + phosphate</text>
        <dbReference type="Rhea" id="RHEA:10684"/>
        <dbReference type="Rhea" id="RHEA-COMP:10136"/>
        <dbReference type="Rhea" id="RHEA-COMP:20101"/>
        <dbReference type="ChEBI" id="CHEBI:15377"/>
        <dbReference type="ChEBI" id="CHEBI:43474"/>
        <dbReference type="ChEBI" id="CHEBI:46858"/>
        <dbReference type="ChEBI" id="CHEBI:61978"/>
        <dbReference type="EC" id="3.1.3.48"/>
    </reaction>
</comment>
<dbReference type="Proteomes" id="UP000490800">
    <property type="component" value="Unassembled WGS sequence"/>
</dbReference>
<evidence type="ECO:0000256" key="4">
    <source>
        <dbReference type="ARBA" id="ARBA00051722"/>
    </source>
</evidence>
<dbReference type="EC" id="3.1.3.48" evidence="5"/>
<dbReference type="Gene3D" id="3.20.20.140">
    <property type="entry name" value="Metal-dependent hydrolases"/>
    <property type="match status" value="1"/>
</dbReference>
<dbReference type="OrthoDB" id="9788539at2"/>
<dbReference type="GO" id="GO:0004725">
    <property type="term" value="F:protein tyrosine phosphatase activity"/>
    <property type="evidence" value="ECO:0007669"/>
    <property type="project" value="UniProtKB-UniRule"/>
</dbReference>
<evidence type="ECO:0000313" key="7">
    <source>
        <dbReference type="Proteomes" id="UP000490800"/>
    </source>
</evidence>
<dbReference type="InterPro" id="IPR016195">
    <property type="entry name" value="Pol/histidinol_Pase-like"/>
</dbReference>
<dbReference type="Pfam" id="PF19567">
    <property type="entry name" value="CpsB_CapC"/>
    <property type="match status" value="1"/>
</dbReference>
<dbReference type="PANTHER" id="PTHR39181:SF1">
    <property type="entry name" value="TYROSINE-PROTEIN PHOSPHATASE YWQE"/>
    <property type="match status" value="1"/>
</dbReference>